<organism evidence="1 2">
    <name type="scientific">Corchorus olitorius</name>
    <dbReference type="NCBI Taxonomy" id="93759"/>
    <lineage>
        <taxon>Eukaryota</taxon>
        <taxon>Viridiplantae</taxon>
        <taxon>Streptophyta</taxon>
        <taxon>Embryophyta</taxon>
        <taxon>Tracheophyta</taxon>
        <taxon>Spermatophyta</taxon>
        <taxon>Magnoliopsida</taxon>
        <taxon>eudicotyledons</taxon>
        <taxon>Gunneridae</taxon>
        <taxon>Pentapetalae</taxon>
        <taxon>rosids</taxon>
        <taxon>malvids</taxon>
        <taxon>Malvales</taxon>
        <taxon>Malvaceae</taxon>
        <taxon>Grewioideae</taxon>
        <taxon>Apeibeae</taxon>
        <taxon>Corchorus</taxon>
    </lineage>
</organism>
<proteinExistence type="predicted"/>
<keyword evidence="2" id="KW-1185">Reference proteome</keyword>
<gene>
    <name evidence="1" type="ORF">COLO4_32318</name>
</gene>
<accession>A0A1R3GZH9</accession>
<comment type="caution">
    <text evidence="1">The sequence shown here is derived from an EMBL/GenBank/DDBJ whole genome shotgun (WGS) entry which is preliminary data.</text>
</comment>
<dbReference type="AlphaFoldDB" id="A0A1R3GZH9"/>
<reference evidence="2" key="1">
    <citation type="submission" date="2013-09" db="EMBL/GenBank/DDBJ databases">
        <title>Corchorus olitorius genome sequencing.</title>
        <authorList>
            <person name="Alam M."/>
            <person name="Haque M.S."/>
            <person name="Islam M.S."/>
            <person name="Emdad E.M."/>
            <person name="Islam M.M."/>
            <person name="Ahmed B."/>
            <person name="Halim A."/>
            <person name="Hossen Q.M.M."/>
            <person name="Hossain M.Z."/>
            <person name="Ahmed R."/>
            <person name="Khan M.M."/>
            <person name="Islam R."/>
            <person name="Rashid M.M."/>
            <person name="Khan S.A."/>
            <person name="Rahman M.S."/>
            <person name="Alam M."/>
            <person name="Yahiya A.S."/>
            <person name="Khan M.S."/>
            <person name="Azam M.S."/>
            <person name="Haque T."/>
            <person name="Lashkar M.Z.H."/>
            <person name="Akhand A.I."/>
            <person name="Morshed G."/>
            <person name="Roy S."/>
            <person name="Uddin K.S."/>
            <person name="Rabeya T."/>
            <person name="Hossain A.S."/>
            <person name="Chowdhury A."/>
            <person name="Snigdha A.R."/>
            <person name="Mortoza M.S."/>
            <person name="Matin S.A."/>
            <person name="Hoque S.M.E."/>
            <person name="Islam M.K."/>
            <person name="Roy D.K."/>
            <person name="Haider R."/>
            <person name="Moosa M.M."/>
            <person name="Elias S.M."/>
            <person name="Hasan A.M."/>
            <person name="Jahan S."/>
            <person name="Shafiuddin M."/>
            <person name="Mahmood N."/>
            <person name="Shommy N.S."/>
        </authorList>
    </citation>
    <scope>NUCLEOTIDE SEQUENCE [LARGE SCALE GENOMIC DNA]</scope>
    <source>
        <strain evidence="2">cv. O-4</strain>
    </source>
</reference>
<name>A0A1R3GZH9_9ROSI</name>
<protein>
    <submittedName>
        <fullName evidence="1">Uncharacterized protein</fullName>
    </submittedName>
</protein>
<dbReference type="Proteomes" id="UP000187203">
    <property type="component" value="Unassembled WGS sequence"/>
</dbReference>
<dbReference type="EMBL" id="AWUE01021101">
    <property type="protein sequence ID" value="OMO63538.1"/>
    <property type="molecule type" value="Genomic_DNA"/>
</dbReference>
<evidence type="ECO:0000313" key="1">
    <source>
        <dbReference type="EMBL" id="OMO63538.1"/>
    </source>
</evidence>
<sequence>MPIALAFGIAQGGGCFSLTIKQLQSEAASRKSQPKPS</sequence>
<evidence type="ECO:0000313" key="2">
    <source>
        <dbReference type="Proteomes" id="UP000187203"/>
    </source>
</evidence>